<dbReference type="GO" id="GO:0015093">
    <property type="term" value="F:ferrous iron transmembrane transporter activity"/>
    <property type="evidence" value="ECO:0007669"/>
    <property type="project" value="InterPro"/>
</dbReference>
<dbReference type="PANTHER" id="PTHR43185:SF2">
    <property type="entry name" value="FERROUS IRON TRANSPORT PROTEIN B"/>
    <property type="match status" value="1"/>
</dbReference>
<feature type="transmembrane region" description="Helical" evidence="1">
    <location>
        <begin position="255"/>
        <end position="278"/>
    </location>
</feature>
<reference evidence="4 5" key="1">
    <citation type="submission" date="2020-01" db="EMBL/GenBank/DDBJ databases">
        <title>Whole-genome sequence of Heliobacterium undosum DSM 13378.</title>
        <authorList>
            <person name="Kyndt J.A."/>
            <person name="Meyer T.E."/>
        </authorList>
    </citation>
    <scope>NUCLEOTIDE SEQUENCE [LARGE SCALE GENOMIC DNA]</scope>
    <source>
        <strain evidence="4 5">DSM 13378</strain>
    </source>
</reference>
<dbReference type="Pfam" id="PF07670">
    <property type="entry name" value="Gate"/>
    <property type="match status" value="2"/>
</dbReference>
<feature type="transmembrane region" description="Helical" evidence="1">
    <location>
        <begin position="448"/>
        <end position="469"/>
    </location>
</feature>
<feature type="transmembrane region" description="Helical" evidence="1">
    <location>
        <begin position="116"/>
        <end position="134"/>
    </location>
</feature>
<feature type="transmembrane region" description="Helical" evidence="1">
    <location>
        <begin position="411"/>
        <end position="436"/>
    </location>
</feature>
<name>A0A845L2U6_9FIRM</name>
<comment type="caution">
    <text evidence="4">The sequence shown here is derived from an EMBL/GenBank/DDBJ whole genome shotgun (WGS) entry which is preliminary data.</text>
</comment>
<protein>
    <submittedName>
        <fullName evidence="4">Ferrous iron transporter B</fullName>
    </submittedName>
</protein>
<feature type="transmembrane region" description="Helical" evidence="1">
    <location>
        <begin position="365"/>
        <end position="391"/>
    </location>
</feature>
<dbReference type="AlphaFoldDB" id="A0A845L2U6"/>
<accession>A0A845L2U6</accession>
<feature type="transmembrane region" description="Helical" evidence="1">
    <location>
        <begin position="232"/>
        <end position="249"/>
    </location>
</feature>
<feature type="transmembrane region" description="Helical" evidence="1">
    <location>
        <begin position="78"/>
        <end position="96"/>
    </location>
</feature>
<dbReference type="PANTHER" id="PTHR43185">
    <property type="entry name" value="FERROUS IRON TRANSPORT PROTEIN B"/>
    <property type="match status" value="1"/>
</dbReference>
<feature type="transmembrane region" description="Helical" evidence="1">
    <location>
        <begin position="141"/>
        <end position="163"/>
    </location>
</feature>
<evidence type="ECO:0000313" key="4">
    <source>
        <dbReference type="EMBL" id="MZP30917.1"/>
    </source>
</evidence>
<organism evidence="4 5">
    <name type="scientific">Heliomicrobium undosum</name>
    <dbReference type="NCBI Taxonomy" id="121734"/>
    <lineage>
        <taxon>Bacteria</taxon>
        <taxon>Bacillati</taxon>
        <taxon>Bacillota</taxon>
        <taxon>Clostridia</taxon>
        <taxon>Eubacteriales</taxon>
        <taxon>Heliobacteriaceae</taxon>
        <taxon>Heliomicrobium</taxon>
    </lineage>
</organism>
<evidence type="ECO:0000259" key="2">
    <source>
        <dbReference type="Pfam" id="PF07664"/>
    </source>
</evidence>
<dbReference type="EMBL" id="WXEY01000021">
    <property type="protein sequence ID" value="MZP30917.1"/>
    <property type="molecule type" value="Genomic_DNA"/>
</dbReference>
<dbReference type="InterPro" id="IPR050860">
    <property type="entry name" value="FeoB_GTPase"/>
</dbReference>
<dbReference type="GO" id="GO:0005886">
    <property type="term" value="C:plasma membrane"/>
    <property type="evidence" value="ECO:0007669"/>
    <property type="project" value="TreeGrafter"/>
</dbReference>
<sequence>MRPVISPVAPPATPPEGHGRIRNLAKEARQRFGTSMADRIVGNIYRQAESIAADVVQVSPEAGRSWDRRLDNLLTSRWFGYPAMLALLTLVFWLTIEGANIPSAILASVLFTGQEWLAELFVWLHAPLWLKGLLVDGVYRCLAWVISVMLPPMAIFFPLFTLLEDLGYLPRVAFNMDRLFQWAGAHGKQSLTMSMGFGCNAAGVVACRIIDSPREKIIAALTNNFVPCNGRFPTLIALSTILTGGYLGVTLGQGLGSLIIVGLVVLGVAVTLVVSWLLSKTLLQGEASSFSLELPPFRKPQVGRIIITSIIDRTFFVLWRAVKVAAPAGALIWLLANIPVDNQSLLAALAGLLDPLGLSLGMDGFILLAFLLGLPANEIVLPILIMGYLAQGSLVEIEEVGELARLFVDHGWTWLTAVNVMLFSLLHFPCATTLLTMGKETGSWRWPALSFFLNTALAMAVCFIVALTARGLHLV</sequence>
<keyword evidence="1" id="KW-0472">Membrane</keyword>
<feature type="domain" description="Nucleoside transporter/FeoB GTPase Gate" evidence="3">
    <location>
        <begin position="148"/>
        <end position="237"/>
    </location>
</feature>
<feature type="transmembrane region" description="Helical" evidence="1">
    <location>
        <begin position="191"/>
        <end position="211"/>
    </location>
</feature>
<keyword evidence="1" id="KW-1133">Transmembrane helix</keyword>
<dbReference type="Pfam" id="PF07664">
    <property type="entry name" value="FeoB_C"/>
    <property type="match status" value="1"/>
</dbReference>
<dbReference type="RefSeq" id="WP_161259439.1">
    <property type="nucleotide sequence ID" value="NZ_WXEY01000021.1"/>
</dbReference>
<dbReference type="InterPro" id="IPR011640">
    <property type="entry name" value="Fe2_transport_prot_B_C"/>
</dbReference>
<dbReference type="Proteomes" id="UP000463470">
    <property type="component" value="Unassembled WGS sequence"/>
</dbReference>
<dbReference type="InterPro" id="IPR011642">
    <property type="entry name" value="Gate_dom"/>
</dbReference>
<feature type="domain" description="Nucleoside transporter/FeoB GTPase Gate" evidence="3">
    <location>
        <begin position="318"/>
        <end position="444"/>
    </location>
</feature>
<proteinExistence type="predicted"/>
<feature type="domain" description="Ferrous iron transport protein B C-terminal" evidence="2">
    <location>
        <begin position="260"/>
        <end position="309"/>
    </location>
</feature>
<evidence type="ECO:0000259" key="3">
    <source>
        <dbReference type="Pfam" id="PF07670"/>
    </source>
</evidence>
<keyword evidence="5" id="KW-1185">Reference proteome</keyword>
<evidence type="ECO:0000313" key="5">
    <source>
        <dbReference type="Proteomes" id="UP000463470"/>
    </source>
</evidence>
<keyword evidence="1" id="KW-0812">Transmembrane</keyword>
<dbReference type="OrthoDB" id="9809127at2"/>
<evidence type="ECO:0000256" key="1">
    <source>
        <dbReference type="SAM" id="Phobius"/>
    </source>
</evidence>
<gene>
    <name evidence="4" type="ORF">GTO91_14455</name>
</gene>